<evidence type="ECO:0000256" key="3">
    <source>
        <dbReference type="ARBA" id="ARBA00022485"/>
    </source>
</evidence>
<dbReference type="EMBL" id="LS974202">
    <property type="protein sequence ID" value="SSC13954.1"/>
    <property type="molecule type" value="Genomic_DNA"/>
</dbReference>
<dbReference type="Pfam" id="PF02730">
    <property type="entry name" value="AFOR_N"/>
    <property type="match status" value="1"/>
</dbReference>
<comment type="similarity">
    <text evidence="2">Belongs to the AOR/FOR family.</text>
</comment>
<evidence type="ECO:0000313" key="10">
    <source>
        <dbReference type="EMBL" id="SSC13954.1"/>
    </source>
</evidence>
<sequence>MRHFWMLEIDLTDRKFKKVDITELFSEWLGGTGVATKLLYDYCYAGLDPYSPQSPIIFAIGPLNNLFPVITKTVALFKSPLNGDLGESHAGGRLSLAMYESGYHAILIRGRAPSLSYIVIENDTVYIKPCNSLKGMSALATERVLRDSEEGLGKKSIVRIGPSGERLSPIACATVDASRHFGRLGLGGVLGSKNLKAIIISGSKYWPLEKKREYNSLYLRLYKEIVQSDSMAKYHDLGTSMNVYPLSRINGLPTRNFSQGFFEGADKISGEEFARSRLSQQIACAGCPIGCIHMATLREPFNEPHHMYKTIKVSYDHELIYALGSNLSIDSTDMILKLLLLVEKQGWDAISIGVTLAWATEAFQRGLITERETDGLVLNFGDGEVYLKVLSNISTGKNQFFKDLEKGADYCSKKYGGNDFSITFNSNEAPGYVTGPFAFIGYATGVRHSHLDNAGYSLDQKVATSPVPVDFERSILEMYEEGVWRMILNSLVACLFSRKVYDINTIVESLNAVGIDWSADRLTALSHRIHGLKYLFKVRNGFTFDKLALPEKLSRVYMTNEKVDQERFRKGLELYEMLVEKDMQLLKRDLE</sequence>
<dbReference type="Gene3D" id="3.60.9.10">
    <property type="entry name" value="Aldehyde ferredoxin oxidoreductase, N-terminal domain"/>
    <property type="match status" value="1"/>
</dbReference>
<keyword evidence="7" id="KW-0411">Iron-sulfur</keyword>
<dbReference type="PANTHER" id="PTHR30038">
    <property type="entry name" value="ALDEHYDE FERREDOXIN OXIDOREDUCTASE"/>
    <property type="match status" value="1"/>
</dbReference>
<dbReference type="GO" id="GO:0009055">
    <property type="term" value="F:electron transfer activity"/>
    <property type="evidence" value="ECO:0007669"/>
    <property type="project" value="InterPro"/>
</dbReference>
<dbReference type="EC" id="1.2.7.5" evidence="10"/>
<dbReference type="InterPro" id="IPR036021">
    <property type="entry name" value="Tungsten_al_ferr_oxy-like_C"/>
</dbReference>
<dbReference type="GO" id="GO:0051539">
    <property type="term" value="F:4 iron, 4 sulfur cluster binding"/>
    <property type="evidence" value="ECO:0007669"/>
    <property type="project" value="UniProtKB-KW"/>
</dbReference>
<dbReference type="Proteomes" id="UP000250796">
    <property type="component" value="Chromosome MESINF"/>
</dbReference>
<dbReference type="GO" id="GO:0046872">
    <property type="term" value="F:metal ion binding"/>
    <property type="evidence" value="ECO:0007669"/>
    <property type="project" value="UniProtKB-KW"/>
</dbReference>
<evidence type="ECO:0000256" key="4">
    <source>
        <dbReference type="ARBA" id="ARBA00022723"/>
    </source>
</evidence>
<keyword evidence="4" id="KW-0479">Metal-binding</keyword>
<comment type="cofactor">
    <cofactor evidence="8">
        <name>tungstopterin</name>
        <dbReference type="ChEBI" id="CHEBI:30402"/>
    </cofactor>
</comment>
<dbReference type="InterPro" id="IPR013983">
    <property type="entry name" value="Ald_Fedxn_OxRdtase_N"/>
</dbReference>
<dbReference type="GO" id="GO:0033726">
    <property type="term" value="F:aldehyde ferredoxin oxidoreductase activity"/>
    <property type="evidence" value="ECO:0007669"/>
    <property type="project" value="UniProtKB-EC"/>
</dbReference>
<dbReference type="Gene3D" id="1.10.569.10">
    <property type="entry name" value="Aldehyde Ferredoxin Oxidoreductase Protein, subunit A, domain 2"/>
    <property type="match status" value="1"/>
</dbReference>
<dbReference type="SUPFAM" id="SSF48310">
    <property type="entry name" value="Aldehyde ferredoxin oxidoreductase, C-terminal domains"/>
    <property type="match status" value="1"/>
</dbReference>
<evidence type="ECO:0000313" key="11">
    <source>
        <dbReference type="Proteomes" id="UP000250796"/>
    </source>
</evidence>
<keyword evidence="5 10" id="KW-0560">Oxidoreductase</keyword>
<dbReference type="PANTHER" id="PTHR30038:SF8">
    <property type="entry name" value="ALDEHYDE FERREDOXIN OXIDOREDUCTASE"/>
    <property type="match status" value="1"/>
</dbReference>
<evidence type="ECO:0000256" key="5">
    <source>
        <dbReference type="ARBA" id="ARBA00023002"/>
    </source>
</evidence>
<reference evidence="10 11" key="1">
    <citation type="submission" date="2017-01" db="EMBL/GenBank/DDBJ databases">
        <authorList>
            <person name="Erauso G."/>
        </authorList>
    </citation>
    <scope>NUCLEOTIDE SEQUENCE [LARGE SCALE GENOMIC DNA]</scope>
    <source>
        <strain evidence="10">MESINF1</strain>
    </source>
</reference>
<evidence type="ECO:0000256" key="7">
    <source>
        <dbReference type="ARBA" id="ARBA00023014"/>
    </source>
</evidence>
<dbReference type="SUPFAM" id="SSF56228">
    <property type="entry name" value="Aldehyde ferredoxin oxidoreductase, N-terminal domain"/>
    <property type="match status" value="1"/>
</dbReference>
<dbReference type="InterPro" id="IPR001203">
    <property type="entry name" value="OxRdtase_Ald_Fedxn_C"/>
</dbReference>
<keyword evidence="3" id="KW-0004">4Fe-4S</keyword>
<dbReference type="Gene3D" id="1.10.599.10">
    <property type="entry name" value="Aldehyde Ferredoxin Oxidoreductase Protein, subunit A, domain 3"/>
    <property type="match status" value="1"/>
</dbReference>
<evidence type="ECO:0000256" key="6">
    <source>
        <dbReference type="ARBA" id="ARBA00023004"/>
    </source>
</evidence>
<dbReference type="KEGG" id="minf:MESINF_2514"/>
<accession>A0A7Z7LH04</accession>
<dbReference type="RefSeq" id="WP_197712680.1">
    <property type="nucleotide sequence ID" value="NZ_LS974202.1"/>
</dbReference>
<dbReference type="InterPro" id="IPR013985">
    <property type="entry name" value="Ald_Fedxn_OxRdtase_dom3"/>
</dbReference>
<dbReference type="AlphaFoldDB" id="A0A7Z7LH04"/>
<feature type="domain" description="Aldehyde ferredoxin oxidoreductase N-terminal" evidence="9">
    <location>
        <begin position="4"/>
        <end position="204"/>
    </location>
</feature>
<dbReference type="InterPro" id="IPR013984">
    <property type="entry name" value="Ald_Fedxn_OxRdtase_dom2"/>
</dbReference>
<dbReference type="SMART" id="SM00790">
    <property type="entry name" value="AFOR_N"/>
    <property type="match status" value="1"/>
</dbReference>
<keyword evidence="11" id="KW-1185">Reference proteome</keyword>
<keyword evidence="6" id="KW-0408">Iron</keyword>
<protein>
    <submittedName>
        <fullName evidence="10">Aldehyde ferredoxin oxidoreductase</fullName>
        <ecNumber evidence="10">1.2.7.5</ecNumber>
    </submittedName>
</protein>
<evidence type="ECO:0000256" key="1">
    <source>
        <dbReference type="ARBA" id="ARBA00001966"/>
    </source>
</evidence>
<evidence type="ECO:0000259" key="9">
    <source>
        <dbReference type="SMART" id="SM00790"/>
    </source>
</evidence>
<comment type="cofactor">
    <cofactor evidence="1">
        <name>[4Fe-4S] cluster</name>
        <dbReference type="ChEBI" id="CHEBI:49883"/>
    </cofactor>
</comment>
<dbReference type="Pfam" id="PF01314">
    <property type="entry name" value="AFOR_C"/>
    <property type="match status" value="1"/>
</dbReference>
<gene>
    <name evidence="10" type="ORF">MESINF_2514</name>
</gene>
<evidence type="ECO:0000256" key="8">
    <source>
        <dbReference type="ARBA" id="ARBA00049934"/>
    </source>
</evidence>
<organism evidence="10 11">
    <name type="scientific">Mesotoga infera</name>
    <dbReference type="NCBI Taxonomy" id="1236046"/>
    <lineage>
        <taxon>Bacteria</taxon>
        <taxon>Thermotogati</taxon>
        <taxon>Thermotogota</taxon>
        <taxon>Thermotogae</taxon>
        <taxon>Kosmotogales</taxon>
        <taxon>Kosmotogaceae</taxon>
        <taxon>Mesotoga</taxon>
    </lineage>
</organism>
<dbReference type="InterPro" id="IPR036503">
    <property type="entry name" value="Ald_Fedxn_OxRdtase_N_sf"/>
</dbReference>
<evidence type="ECO:0000256" key="2">
    <source>
        <dbReference type="ARBA" id="ARBA00011032"/>
    </source>
</evidence>
<proteinExistence type="inferred from homology"/>
<name>A0A7Z7LH04_9BACT</name>
<dbReference type="InterPro" id="IPR051919">
    <property type="entry name" value="W-dependent_AOR"/>
</dbReference>